<feature type="domain" description="TonB-dependent receptor plug" evidence="12">
    <location>
        <begin position="92"/>
        <end position="215"/>
    </location>
</feature>
<comment type="caution">
    <text evidence="13">The sequence shown here is derived from an EMBL/GenBank/DDBJ whole genome shotgun (WGS) entry which is preliminary data.</text>
</comment>
<dbReference type="AlphaFoldDB" id="A0A418NI53"/>
<dbReference type="Gene3D" id="2.170.130.10">
    <property type="entry name" value="TonB-dependent receptor, plug domain"/>
    <property type="match status" value="1"/>
</dbReference>
<sequence>MTFRNVAPQSYDVTYHFWGFTLLHSFSRQAVVLSLASALPFPAHAQEAPEDGDRGSAPREETRTDTRDESSSSGEIVVTGSLIRGLPKEYVASPVFTYGKADIVQSGAGSLSEYMLTIPQNFTGDLSDFGTSAAQIGSTLGRGTTYNQYDAFAGFALRGLASDATLTLLNGRRMASVGMVEASTVSVIPSALIERIDIISDGASATYGADAVAGVVNIVTRKPEDGVELRVRGSTATETGAKNWEASALAGHSWGSGHVYGMTMYQRRDAFIEDPIMVSDTPLQITQLPNETVTGFYGGLEQDFGDFTFSVDASRFQRDRDAVIRYIDEPEDNRFYDTRTTGYSVYGNLHWQGAGSTSVDLNVDYGRNKTGSKLHYGLPPFDDPWTSYQHTNSLFVAELRGQTALFNLPGGAAIAAGGAQYRKETIRTDAAIFFHLDGGEREIKSLFGEINLPLVGPSQDIPFVRSLSVTGALRYEDLGFDDALAPKIGARWQINDAIALRGTYARSFLVPRLRDTIGIAEQVSFWSHPYTFLDPADQNPALPDGNALMMFRAGANPDLKTQNADTFTIGTDLTPAFAPGLTLKAGYYSIRISGRVVTPDQNDSATLPDLQAFNVANPSPELVRSIVTNPTVFRWFATGIPFVNDGGTVIYSSASQIPDELLSQVQAIADIRPQNFAVEKTDGLDFELSYQAPLLDGRASMHMTGQYILNLDLTASDGQAVSRLDGYAQPSDLRLNGTFIWGREGFSIGSVVNYVDGFTDNRPGEQLRKIGSYTTASLFFGFDLERLTNSSRLANSEMQLVIANLFDTRPPRIVGSVLGYDPYNTPPTPRTIGLMLTKSF</sequence>
<dbReference type="Gene3D" id="2.40.170.20">
    <property type="entry name" value="TonB-dependent receptor, beta-barrel domain"/>
    <property type="match status" value="1"/>
</dbReference>
<dbReference type="Proteomes" id="UP000285092">
    <property type="component" value="Unassembled WGS sequence"/>
</dbReference>
<evidence type="ECO:0000313" key="13">
    <source>
        <dbReference type="EMBL" id="RIV78195.1"/>
    </source>
</evidence>
<keyword evidence="6 8" id="KW-0472">Membrane</keyword>
<reference evidence="13 14" key="1">
    <citation type="submission" date="2018-08" db="EMBL/GenBank/DDBJ databases">
        <title>Altererythrobacter sp.Ery1 and Ery12, the genome sequencing of novel strains in genus Alterythrobacter.</title>
        <authorList>
            <person name="Cheng H."/>
            <person name="Wu Y.-H."/>
            <person name="Fang C."/>
            <person name="Xu X.-W."/>
        </authorList>
    </citation>
    <scope>NUCLEOTIDE SEQUENCE [LARGE SCALE GENOMIC DNA]</scope>
    <source>
        <strain evidence="13 14">Ery1</strain>
    </source>
</reference>
<dbReference type="SUPFAM" id="SSF56935">
    <property type="entry name" value="Porins"/>
    <property type="match status" value="1"/>
</dbReference>
<accession>A0A418NI53</accession>
<evidence type="ECO:0000313" key="14">
    <source>
        <dbReference type="Proteomes" id="UP000285092"/>
    </source>
</evidence>
<gene>
    <name evidence="13" type="ORF">D2V04_10025</name>
</gene>
<keyword evidence="4 8" id="KW-0812">Transmembrane</keyword>
<feature type="region of interest" description="Disordered" evidence="10">
    <location>
        <begin position="45"/>
        <end position="74"/>
    </location>
</feature>
<evidence type="ECO:0000256" key="8">
    <source>
        <dbReference type="PROSITE-ProRule" id="PRU01360"/>
    </source>
</evidence>
<evidence type="ECO:0000256" key="5">
    <source>
        <dbReference type="ARBA" id="ARBA00023077"/>
    </source>
</evidence>
<evidence type="ECO:0000256" key="7">
    <source>
        <dbReference type="ARBA" id="ARBA00023237"/>
    </source>
</evidence>
<keyword evidence="3 8" id="KW-1134">Transmembrane beta strand</keyword>
<evidence type="ECO:0000259" key="12">
    <source>
        <dbReference type="Pfam" id="PF07715"/>
    </source>
</evidence>
<dbReference type="PANTHER" id="PTHR47234">
    <property type="match status" value="1"/>
</dbReference>
<dbReference type="PROSITE" id="PS52016">
    <property type="entry name" value="TONB_DEPENDENT_REC_3"/>
    <property type="match status" value="1"/>
</dbReference>
<dbReference type="Pfam" id="PF07715">
    <property type="entry name" value="Plug"/>
    <property type="match status" value="1"/>
</dbReference>
<feature type="domain" description="TonB-dependent receptor-like beta-barrel" evidence="11">
    <location>
        <begin position="293"/>
        <end position="785"/>
    </location>
</feature>
<evidence type="ECO:0000256" key="2">
    <source>
        <dbReference type="ARBA" id="ARBA00022448"/>
    </source>
</evidence>
<dbReference type="InterPro" id="IPR000531">
    <property type="entry name" value="Beta-barrel_TonB"/>
</dbReference>
<dbReference type="InterPro" id="IPR036942">
    <property type="entry name" value="Beta-barrel_TonB_sf"/>
</dbReference>
<evidence type="ECO:0000256" key="3">
    <source>
        <dbReference type="ARBA" id="ARBA00022452"/>
    </source>
</evidence>
<dbReference type="EMBL" id="QXFK01000016">
    <property type="protein sequence ID" value="RIV78195.1"/>
    <property type="molecule type" value="Genomic_DNA"/>
</dbReference>
<dbReference type="OrthoDB" id="7614575at2"/>
<dbReference type="InterPro" id="IPR037066">
    <property type="entry name" value="Plug_dom_sf"/>
</dbReference>
<keyword evidence="5 9" id="KW-0798">TonB box</keyword>
<evidence type="ECO:0000256" key="6">
    <source>
        <dbReference type="ARBA" id="ARBA00023136"/>
    </source>
</evidence>
<feature type="compositionally biased region" description="Basic and acidic residues" evidence="10">
    <location>
        <begin position="51"/>
        <end position="70"/>
    </location>
</feature>
<evidence type="ECO:0000256" key="10">
    <source>
        <dbReference type="SAM" id="MobiDB-lite"/>
    </source>
</evidence>
<dbReference type="PANTHER" id="PTHR47234:SF3">
    <property type="entry name" value="SECRETIN_TONB SHORT N-TERMINAL DOMAIN-CONTAINING PROTEIN"/>
    <property type="match status" value="1"/>
</dbReference>
<organism evidence="13 14">
    <name type="scientific">Pelagerythrobacter aerophilus</name>
    <dbReference type="NCBI Taxonomy" id="2306995"/>
    <lineage>
        <taxon>Bacteria</taxon>
        <taxon>Pseudomonadati</taxon>
        <taxon>Pseudomonadota</taxon>
        <taxon>Alphaproteobacteria</taxon>
        <taxon>Sphingomonadales</taxon>
        <taxon>Erythrobacteraceae</taxon>
        <taxon>Pelagerythrobacter</taxon>
    </lineage>
</organism>
<evidence type="ECO:0008006" key="15">
    <source>
        <dbReference type="Google" id="ProtNLM"/>
    </source>
</evidence>
<keyword evidence="7 8" id="KW-0998">Cell outer membrane</keyword>
<dbReference type="Pfam" id="PF00593">
    <property type="entry name" value="TonB_dep_Rec_b-barrel"/>
    <property type="match status" value="1"/>
</dbReference>
<keyword evidence="2 8" id="KW-0813">Transport</keyword>
<keyword evidence="14" id="KW-1185">Reference proteome</keyword>
<proteinExistence type="inferred from homology"/>
<comment type="subcellular location">
    <subcellularLocation>
        <location evidence="1 8">Cell outer membrane</location>
        <topology evidence="1 8">Multi-pass membrane protein</topology>
    </subcellularLocation>
</comment>
<evidence type="ECO:0000256" key="4">
    <source>
        <dbReference type="ARBA" id="ARBA00022692"/>
    </source>
</evidence>
<evidence type="ECO:0000259" key="11">
    <source>
        <dbReference type="Pfam" id="PF00593"/>
    </source>
</evidence>
<evidence type="ECO:0000256" key="9">
    <source>
        <dbReference type="RuleBase" id="RU003357"/>
    </source>
</evidence>
<dbReference type="InterPro" id="IPR012910">
    <property type="entry name" value="Plug_dom"/>
</dbReference>
<dbReference type="InterPro" id="IPR039426">
    <property type="entry name" value="TonB-dep_rcpt-like"/>
</dbReference>
<protein>
    <recommendedName>
        <fullName evidence="15">TonB-dependent receptor</fullName>
    </recommendedName>
</protein>
<evidence type="ECO:0000256" key="1">
    <source>
        <dbReference type="ARBA" id="ARBA00004571"/>
    </source>
</evidence>
<dbReference type="GO" id="GO:0009279">
    <property type="term" value="C:cell outer membrane"/>
    <property type="evidence" value="ECO:0007669"/>
    <property type="project" value="UniProtKB-SubCell"/>
</dbReference>
<name>A0A418NI53_9SPHN</name>
<comment type="similarity">
    <text evidence="8 9">Belongs to the TonB-dependent receptor family.</text>
</comment>